<dbReference type="EMBL" id="UOFI01000116">
    <property type="protein sequence ID" value="VAW68184.1"/>
    <property type="molecule type" value="Genomic_DNA"/>
</dbReference>
<dbReference type="AlphaFoldDB" id="A0A3B0YH87"/>
<gene>
    <name evidence="1" type="ORF">MNBD_GAMMA09-1779</name>
</gene>
<accession>A0A3B0YH87</accession>
<protein>
    <submittedName>
        <fullName evidence="1">Uncharacterized protein</fullName>
    </submittedName>
</protein>
<sequence>MKINFREKARGSLSKAKHELTTQDDSRLQYAALDLHMAIEAITYDRAQAYAAEIPPDEYKTWQPRKLMQLLLVIDTDTDKNSGIGIGIEKTPGVAAEETTFLGTENVFNFKSIKGHYDALGSYLHMPTLKQIEDNKSHNLNKLRSRCEKIIKALEATLSSPVFNITIGSFSVMV</sequence>
<organism evidence="1">
    <name type="scientific">hydrothermal vent metagenome</name>
    <dbReference type="NCBI Taxonomy" id="652676"/>
    <lineage>
        <taxon>unclassified sequences</taxon>
        <taxon>metagenomes</taxon>
        <taxon>ecological metagenomes</taxon>
    </lineage>
</organism>
<name>A0A3B0YH87_9ZZZZ</name>
<proteinExistence type="predicted"/>
<evidence type="ECO:0000313" key="1">
    <source>
        <dbReference type="EMBL" id="VAW68184.1"/>
    </source>
</evidence>
<reference evidence="1" key="1">
    <citation type="submission" date="2018-06" db="EMBL/GenBank/DDBJ databases">
        <authorList>
            <person name="Zhirakovskaya E."/>
        </authorList>
    </citation>
    <scope>NUCLEOTIDE SEQUENCE</scope>
</reference>